<dbReference type="EMBL" id="JBCITM010000002">
    <property type="protein sequence ID" value="MEN1759459.1"/>
    <property type="molecule type" value="Genomic_DNA"/>
</dbReference>
<reference evidence="4 5" key="1">
    <citation type="submission" date="2024-04" db="EMBL/GenBank/DDBJ databases">
        <title>Genome sequencing and metabolic network reconstruction of aminoacids and betaine degradation by Anoxynatronum sibiricum.</title>
        <authorList>
            <person name="Detkova E.N."/>
            <person name="Boltjanskaja Y.V."/>
            <person name="Mardanov A.V."/>
            <person name="Kevbrin V."/>
        </authorList>
    </citation>
    <scope>NUCLEOTIDE SEQUENCE [LARGE SCALE GENOMIC DNA]</scope>
    <source>
        <strain evidence="4 5">Z-7981</strain>
    </source>
</reference>
<protein>
    <submittedName>
        <fullName evidence="4">DNA-processing protein DprA</fullName>
    </submittedName>
</protein>
<evidence type="ECO:0000313" key="5">
    <source>
        <dbReference type="Proteomes" id="UP001407405"/>
    </source>
</evidence>
<gene>
    <name evidence="4" type="primary">dprA</name>
    <name evidence="4" type="ORF">AAIG11_03140</name>
</gene>
<evidence type="ECO:0000313" key="4">
    <source>
        <dbReference type="EMBL" id="MEN1759459.1"/>
    </source>
</evidence>
<dbReference type="PANTHER" id="PTHR43022">
    <property type="entry name" value="PROTEIN SMF"/>
    <property type="match status" value="1"/>
</dbReference>
<dbReference type="Gene3D" id="3.40.50.450">
    <property type="match status" value="1"/>
</dbReference>
<dbReference type="InterPro" id="IPR057666">
    <property type="entry name" value="DrpA_SLOG"/>
</dbReference>
<dbReference type="RefSeq" id="WP_343184813.1">
    <property type="nucleotide sequence ID" value="NZ_JBCITM010000002.1"/>
</dbReference>
<dbReference type="Pfam" id="PF02481">
    <property type="entry name" value="DNA_processg_A"/>
    <property type="match status" value="1"/>
</dbReference>
<feature type="domain" description="DprA winged helix" evidence="3">
    <location>
        <begin position="305"/>
        <end position="357"/>
    </location>
</feature>
<evidence type="ECO:0000259" key="2">
    <source>
        <dbReference type="Pfam" id="PF02481"/>
    </source>
</evidence>
<accession>A0ABU9VQM9</accession>
<proteinExistence type="inferred from homology"/>
<dbReference type="InterPro" id="IPR041614">
    <property type="entry name" value="DprA_WH"/>
</dbReference>
<organism evidence="4 5">
    <name type="scientific">Anoxynatronum sibiricum</name>
    <dbReference type="NCBI Taxonomy" id="210623"/>
    <lineage>
        <taxon>Bacteria</taxon>
        <taxon>Bacillati</taxon>
        <taxon>Bacillota</taxon>
        <taxon>Clostridia</taxon>
        <taxon>Eubacteriales</taxon>
        <taxon>Clostridiaceae</taxon>
        <taxon>Anoxynatronum</taxon>
    </lineage>
</organism>
<feature type="domain" description="Smf/DprA SLOG" evidence="2">
    <location>
        <begin position="80"/>
        <end position="285"/>
    </location>
</feature>
<dbReference type="Proteomes" id="UP001407405">
    <property type="component" value="Unassembled WGS sequence"/>
</dbReference>
<name>A0ABU9VQM9_9CLOT</name>
<comment type="similarity">
    <text evidence="1">Belongs to the DprA/Smf family.</text>
</comment>
<dbReference type="SUPFAM" id="SSF102405">
    <property type="entry name" value="MCP/YpsA-like"/>
    <property type="match status" value="1"/>
</dbReference>
<evidence type="ECO:0000259" key="3">
    <source>
        <dbReference type="Pfam" id="PF17782"/>
    </source>
</evidence>
<comment type="caution">
    <text evidence="4">The sequence shown here is derived from an EMBL/GenBank/DDBJ whole genome shotgun (WGS) entry which is preliminary data.</text>
</comment>
<sequence length="362" mass="39649">MKERDALIALSLAGCHYSQSLTVLRDYCDSFSEVMSLTENQIESIPGIGPQMKGLLSSSIKNRGKLLETTFCAQDKFSIQTLLDEEYPEDLKHIFDPPWVIYIKGHFDKQLPFLGIVGARRATSYGIWAADHFSRELSNKGIGIVSGLAYGIDAAAHQGTLDVAGYTIGVLGGGIDGIYPAAHRSLYHQIEESGALVSEYGPGVQPQKHYFPARNRIISGLCRGVFVVEAGEKSGALITADFAMEQGREVFALPGNVNQKSSAGTNRLIRDGARMVLETDDLLDAYPEVKNSTKTVRDSGDWKNQLSLAELEVMNLIAEGPVQMEMLIYRLGRTVSEVNSLLTVLELKGLIQQLPGKTFTVY</sequence>
<dbReference type="InterPro" id="IPR036388">
    <property type="entry name" value="WH-like_DNA-bd_sf"/>
</dbReference>
<dbReference type="Pfam" id="PF17782">
    <property type="entry name" value="WHD_DprA"/>
    <property type="match status" value="1"/>
</dbReference>
<dbReference type="PANTHER" id="PTHR43022:SF1">
    <property type="entry name" value="PROTEIN SMF"/>
    <property type="match status" value="1"/>
</dbReference>
<evidence type="ECO:0000256" key="1">
    <source>
        <dbReference type="ARBA" id="ARBA00006525"/>
    </source>
</evidence>
<dbReference type="Gene3D" id="1.10.10.10">
    <property type="entry name" value="Winged helix-like DNA-binding domain superfamily/Winged helix DNA-binding domain"/>
    <property type="match status" value="1"/>
</dbReference>
<keyword evidence="5" id="KW-1185">Reference proteome</keyword>
<dbReference type="InterPro" id="IPR003488">
    <property type="entry name" value="DprA"/>
</dbReference>
<dbReference type="NCBIfam" id="TIGR00732">
    <property type="entry name" value="dprA"/>
    <property type="match status" value="1"/>
</dbReference>